<evidence type="ECO:0000313" key="3">
    <source>
        <dbReference type="Proteomes" id="UP000651120"/>
    </source>
</evidence>
<sequence>MNNCIQRAPQRRLDYRDFIAILAIYLLFSIWLSQLIPEEARLAYAAFTSSYFVAAFLTATPYYKFAAADPAIYFATILYFRLAAEPDPLSRAISLFFSGLMLFFPYAWACYFAGLRPGLRGLLRFWAVAGSAAFFHGLLAGPGPSLALNILLAALFHAYLTTQKAYLLPWISAGLAAAARGGDLAEIAATALPYLTTATYISAQSGLLASKAPLGKKSIVIANLGASQRRQPMGAATE</sequence>
<feature type="transmembrane region" description="Helical" evidence="1">
    <location>
        <begin position="66"/>
        <end position="84"/>
    </location>
</feature>
<proteinExistence type="predicted"/>
<accession>A0A832SQD5</accession>
<keyword evidence="1" id="KW-0812">Transmembrane</keyword>
<dbReference type="GeneID" id="1465708"/>
<dbReference type="AlphaFoldDB" id="A0A832SQD5"/>
<comment type="caution">
    <text evidence="2">The sequence shown here is derived from an EMBL/GenBank/DDBJ whole genome shotgun (WGS) entry which is preliminary data.</text>
</comment>
<protein>
    <submittedName>
        <fullName evidence="2">Uncharacterized protein</fullName>
    </submittedName>
</protein>
<dbReference type="OMA" id="CIQRAPQ"/>
<organism evidence="2 3">
    <name type="scientific">Pyrobaculum aerophilum</name>
    <dbReference type="NCBI Taxonomy" id="13773"/>
    <lineage>
        <taxon>Archaea</taxon>
        <taxon>Thermoproteota</taxon>
        <taxon>Thermoprotei</taxon>
        <taxon>Thermoproteales</taxon>
        <taxon>Thermoproteaceae</taxon>
        <taxon>Pyrobaculum</taxon>
    </lineage>
</organism>
<gene>
    <name evidence="2" type="ORF">HA333_00250</name>
</gene>
<name>A0A832SQD5_9CREN</name>
<keyword evidence="1" id="KW-0472">Membrane</keyword>
<feature type="transmembrane region" description="Helical" evidence="1">
    <location>
        <begin position="18"/>
        <end position="36"/>
    </location>
</feature>
<dbReference type="EMBL" id="DUJP01000003">
    <property type="protein sequence ID" value="HII45936.1"/>
    <property type="molecule type" value="Genomic_DNA"/>
</dbReference>
<evidence type="ECO:0000313" key="2">
    <source>
        <dbReference type="EMBL" id="HII45936.1"/>
    </source>
</evidence>
<dbReference type="Proteomes" id="UP000651120">
    <property type="component" value="Unassembled WGS sequence"/>
</dbReference>
<feature type="transmembrane region" description="Helical" evidence="1">
    <location>
        <begin position="146"/>
        <end position="162"/>
    </location>
</feature>
<keyword evidence="1" id="KW-1133">Transmembrane helix</keyword>
<feature type="transmembrane region" description="Helical" evidence="1">
    <location>
        <begin position="96"/>
        <end position="115"/>
    </location>
</feature>
<reference evidence="2" key="1">
    <citation type="journal article" date="2020" name="bioRxiv">
        <title>A rank-normalized archaeal taxonomy based on genome phylogeny resolves widespread incomplete and uneven classifications.</title>
        <authorList>
            <person name="Rinke C."/>
            <person name="Chuvochina M."/>
            <person name="Mussig A.J."/>
            <person name="Chaumeil P.-A."/>
            <person name="Waite D.W."/>
            <person name="Whitman W.B."/>
            <person name="Parks D.H."/>
            <person name="Hugenholtz P."/>
        </authorList>
    </citation>
    <scope>NUCLEOTIDE SEQUENCE</scope>
    <source>
        <strain evidence="2">UBA8839</strain>
    </source>
</reference>
<dbReference type="RefSeq" id="WP_011007941.1">
    <property type="nucleotide sequence ID" value="NZ_DUJP01000003.1"/>
</dbReference>
<evidence type="ECO:0000256" key="1">
    <source>
        <dbReference type="SAM" id="Phobius"/>
    </source>
</evidence>